<keyword evidence="1" id="KW-0812">Transmembrane</keyword>
<dbReference type="AlphaFoldDB" id="A0A5J4V419"/>
<proteinExistence type="predicted"/>
<evidence type="ECO:0000313" key="3">
    <source>
        <dbReference type="Proteomes" id="UP000324800"/>
    </source>
</evidence>
<keyword evidence="1" id="KW-0472">Membrane</keyword>
<evidence type="ECO:0000313" key="2">
    <source>
        <dbReference type="EMBL" id="KAA6377152.1"/>
    </source>
</evidence>
<sequence>MGANATAVDRFTYHSDVASIMRQYFDKNMHALIAEVKDESAGESESEVEAEEELILTNHTPDTVGLSPQEEFSPIATIFRDNNTLHNFIRPNSYTSESFQHRGSNKQRGSTSSLEEIMHDMIRHAISSKREVSFTFVPPYMKIPPRKRRKRRKLVKMELQPVPRVSQREAKGQNNNKTERKRARKEHNELLLELLLVLFLFKFIPMFIISLFATNWAHSAKSPINKGGAHFSFGGDCIYESGINFEYVLQNYSYSL</sequence>
<accession>A0A5J4V419</accession>
<keyword evidence="1" id="KW-1133">Transmembrane helix</keyword>
<organism evidence="2 3">
    <name type="scientific">Streblomastix strix</name>
    <dbReference type="NCBI Taxonomy" id="222440"/>
    <lineage>
        <taxon>Eukaryota</taxon>
        <taxon>Metamonada</taxon>
        <taxon>Preaxostyla</taxon>
        <taxon>Oxymonadida</taxon>
        <taxon>Streblomastigidae</taxon>
        <taxon>Streblomastix</taxon>
    </lineage>
</organism>
<reference evidence="2 3" key="1">
    <citation type="submission" date="2019-03" db="EMBL/GenBank/DDBJ databases">
        <title>Single cell metagenomics reveals metabolic interactions within the superorganism composed of flagellate Streblomastix strix and complex community of Bacteroidetes bacteria on its surface.</title>
        <authorList>
            <person name="Treitli S.C."/>
            <person name="Kolisko M."/>
            <person name="Husnik F."/>
            <person name="Keeling P."/>
            <person name="Hampl V."/>
        </authorList>
    </citation>
    <scope>NUCLEOTIDE SEQUENCE [LARGE SCALE GENOMIC DNA]</scope>
    <source>
        <strain evidence="2">ST1C</strain>
    </source>
</reference>
<protein>
    <submittedName>
        <fullName evidence="2">Uncharacterized protein</fullName>
    </submittedName>
</protein>
<gene>
    <name evidence="2" type="ORF">EZS28_027321</name>
</gene>
<dbReference type="EMBL" id="SNRW01010013">
    <property type="protein sequence ID" value="KAA6377152.1"/>
    <property type="molecule type" value="Genomic_DNA"/>
</dbReference>
<comment type="caution">
    <text evidence="2">The sequence shown here is derived from an EMBL/GenBank/DDBJ whole genome shotgun (WGS) entry which is preliminary data.</text>
</comment>
<feature type="transmembrane region" description="Helical" evidence="1">
    <location>
        <begin position="190"/>
        <end position="213"/>
    </location>
</feature>
<name>A0A5J4V419_9EUKA</name>
<evidence type="ECO:0000256" key="1">
    <source>
        <dbReference type="SAM" id="Phobius"/>
    </source>
</evidence>
<dbReference type="Proteomes" id="UP000324800">
    <property type="component" value="Unassembled WGS sequence"/>
</dbReference>